<gene>
    <name evidence="1" type="ORF">AB4Y32_15360</name>
</gene>
<organism evidence="1 2">
    <name type="scientific">Paraburkholderia phymatum</name>
    <dbReference type="NCBI Taxonomy" id="148447"/>
    <lineage>
        <taxon>Bacteria</taxon>
        <taxon>Pseudomonadati</taxon>
        <taxon>Pseudomonadota</taxon>
        <taxon>Betaproteobacteria</taxon>
        <taxon>Burkholderiales</taxon>
        <taxon>Burkholderiaceae</taxon>
        <taxon>Paraburkholderia</taxon>
    </lineage>
</organism>
<dbReference type="EMBL" id="JBFRCH010000007">
    <property type="protein sequence ID" value="MEX3933153.1"/>
    <property type="molecule type" value="Genomic_DNA"/>
</dbReference>
<keyword evidence="2" id="KW-1185">Reference proteome</keyword>
<proteinExistence type="predicted"/>
<reference evidence="1" key="1">
    <citation type="submission" date="2024-07" db="EMBL/GenBank/DDBJ databases">
        <title>A survey of Mimosa microsymbionts across Brazilian biomes reveals a high diversity of Paraburkholderia nodulating endemic species, but also that Cupriavidus is common as a symbiont of widespread species.</title>
        <authorList>
            <person name="Rouws L."/>
            <person name="Barauna A."/>
            <person name="Beukes C."/>
            <person name="Rouws J.R.C."/>
            <person name="De Faria S.M."/>
            <person name="Gross E."/>
            <person name="Bueno Dos Reis Junior F."/>
            <person name="Simon M.F."/>
            <person name="Maluk M."/>
            <person name="Odee D.W."/>
            <person name="Kenicer G."/>
            <person name="Young J.P.W."/>
            <person name="Reis V.M."/>
            <person name="Zilli J."/>
            <person name="James E.K."/>
        </authorList>
    </citation>
    <scope>NUCLEOTIDE SEQUENCE</scope>
    <source>
        <strain evidence="1">EG181B</strain>
    </source>
</reference>
<comment type="caution">
    <text evidence="1">The sequence shown here is derived from an EMBL/GenBank/DDBJ whole genome shotgun (WGS) entry which is preliminary data.</text>
</comment>
<accession>A0ACC6U0E3</accession>
<keyword evidence="1" id="KW-0489">Methyltransferase</keyword>
<name>A0ACC6U0E3_9BURK</name>
<sequence>MIATLALCPGLDTIPVCQLFLCCVDAVAFKFVNIHFIKHWLKNPAAVGAIAPSSLHLARAMAQPADQFDTIIELGAGTGVITDALIERNPSARLIAFELDPALAGKLAARHPGIEVVAGCFHERAQILDSLPERALIVSALPFRSLPKEVIRPTTVILARFLMQNVGRRLVQFTYQPRTPFDVPTSLTWRWRRVIWRNTPPAGVWELRQG</sequence>
<evidence type="ECO:0000313" key="1">
    <source>
        <dbReference type="EMBL" id="MEX3933153.1"/>
    </source>
</evidence>
<keyword evidence="1" id="KW-0808">Transferase</keyword>
<dbReference type="Proteomes" id="UP001558850">
    <property type="component" value="Unassembled WGS sequence"/>
</dbReference>
<protein>
    <submittedName>
        <fullName evidence="1">Class I SAM-dependent methyltransferase</fullName>
    </submittedName>
</protein>
<evidence type="ECO:0000313" key="2">
    <source>
        <dbReference type="Proteomes" id="UP001558850"/>
    </source>
</evidence>